<protein>
    <submittedName>
        <fullName evidence="1">Uncharacterized protein</fullName>
    </submittedName>
</protein>
<keyword evidence="2" id="KW-1185">Reference proteome</keyword>
<organism evidence="1 2">
    <name type="scientific">Flavobacterium celericrescens</name>
    <dbReference type="NCBI Taxonomy" id="2709780"/>
    <lineage>
        <taxon>Bacteria</taxon>
        <taxon>Pseudomonadati</taxon>
        <taxon>Bacteroidota</taxon>
        <taxon>Flavobacteriia</taxon>
        <taxon>Flavobacteriales</taxon>
        <taxon>Flavobacteriaceae</taxon>
        <taxon>Flavobacterium</taxon>
    </lineage>
</organism>
<dbReference type="RefSeq" id="WP_166237086.1">
    <property type="nucleotide sequence ID" value="NZ_JAAJBV010000007.1"/>
</dbReference>
<evidence type="ECO:0000313" key="1">
    <source>
        <dbReference type="EMBL" id="NHM05062.1"/>
    </source>
</evidence>
<dbReference type="Proteomes" id="UP000761423">
    <property type="component" value="Unassembled WGS sequence"/>
</dbReference>
<sequence>MLKSLKKIASKLHKRVRLIFFYGRRITFSRTNDTKTIIICFDGVFSHGGLVDRIKGMISFYEVAKQLNCDFKIRFDHPFDLDVYFEPNDHNWKIEKEVQYNPFDTEILYLMDNFDSNPLALIQQSKAKTILVYCNIDYSKTMFPEYTVEQHANQWRNNFNELFKKSTFLSQEISKLPQEEHLVFHTRFTSLMGDFKDSSVKLISEQEKQQLITILVEKIHQKALLYPNRSVYVLSDSVIFLDYIRKNTTYKVLEGTPKHVDIKNNDASLESHTKTLTDFFFIASSDSVYLLKENKMYMSGFSKYAAILGNKPFEVIQ</sequence>
<evidence type="ECO:0000313" key="2">
    <source>
        <dbReference type="Proteomes" id="UP000761423"/>
    </source>
</evidence>
<gene>
    <name evidence="1" type="ORF">G4L40_10135</name>
</gene>
<reference evidence="1 2" key="1">
    <citation type="submission" date="2020-02" db="EMBL/GenBank/DDBJ databases">
        <authorList>
            <person name="Chen W.-M."/>
        </authorList>
    </citation>
    <scope>NUCLEOTIDE SEQUENCE [LARGE SCALE GENOMIC DNA]</scope>
    <source>
        <strain evidence="1 2">TWA-26</strain>
    </source>
</reference>
<name>A0ABX0IDC3_9FLAO</name>
<dbReference type="EMBL" id="JAAJBV010000007">
    <property type="protein sequence ID" value="NHM05062.1"/>
    <property type="molecule type" value="Genomic_DNA"/>
</dbReference>
<comment type="caution">
    <text evidence="1">The sequence shown here is derived from an EMBL/GenBank/DDBJ whole genome shotgun (WGS) entry which is preliminary data.</text>
</comment>
<proteinExistence type="predicted"/>
<accession>A0ABX0IDC3</accession>